<sequence length="254" mass="27641">AFTHLITPKTKLVCVGHISNLLGTVNPVKVLAIKAHEVSAKILVDGCQAVPHMPVDVQKLDADFYAFSSHKMLGPSGVGVLWARRELLESIEPVLGGGDMIKIVSTEGTTWNDIPWKFEAGTPNISGVVGLGAAIDYLSKIGMQEIWEHEQELSRYVLPKLNAIDGVQVLGIHESNDDRAAIFSFWLDGIHPHDVASILDEDGIAIRAGHMCAQPLLTAYNMPAVTRASFYLYNTKEEADALLESVEKAKSLFA</sequence>
<dbReference type="PANTHER" id="PTHR43586">
    <property type="entry name" value="CYSTEINE DESULFURASE"/>
    <property type="match status" value="1"/>
</dbReference>
<dbReference type="InterPro" id="IPR015422">
    <property type="entry name" value="PyrdxlP-dep_Trfase_small"/>
</dbReference>
<reference evidence="4" key="1">
    <citation type="submission" date="2017-09" db="EMBL/GenBank/DDBJ databases">
        <title>Depth-based differentiation of microbial function through sediment-hosted aquifers and enrichment of novel symbionts in the deep terrestrial subsurface.</title>
        <authorList>
            <person name="Probst A.J."/>
            <person name="Ladd B."/>
            <person name="Jarett J.K."/>
            <person name="Geller-Mcgrath D.E."/>
            <person name="Sieber C.M.K."/>
            <person name="Emerson J.B."/>
            <person name="Anantharaman K."/>
            <person name="Thomas B.C."/>
            <person name="Malmstrom R."/>
            <person name="Stieglmeier M."/>
            <person name="Klingl A."/>
            <person name="Woyke T."/>
            <person name="Ryan C.M."/>
            <person name="Banfield J.F."/>
        </authorList>
    </citation>
    <scope>NUCLEOTIDE SEQUENCE [LARGE SCALE GENOMIC DNA]</scope>
</reference>
<name>A0A2H0YTG4_9BACT</name>
<evidence type="ECO:0000259" key="2">
    <source>
        <dbReference type="Pfam" id="PF00266"/>
    </source>
</evidence>
<dbReference type="Gene3D" id="3.40.640.10">
    <property type="entry name" value="Type I PLP-dependent aspartate aminotransferase-like (Major domain)"/>
    <property type="match status" value="1"/>
</dbReference>
<feature type="non-terminal residue" evidence="3">
    <location>
        <position position="1"/>
    </location>
</feature>
<gene>
    <name evidence="3" type="ORF">COT25_01265</name>
</gene>
<protein>
    <submittedName>
        <fullName evidence="3">Cysteine desulfurase</fullName>
    </submittedName>
</protein>
<dbReference type="Gene3D" id="3.90.1150.10">
    <property type="entry name" value="Aspartate Aminotransferase, domain 1"/>
    <property type="match status" value="1"/>
</dbReference>
<comment type="caution">
    <text evidence="3">The sequence shown here is derived from an EMBL/GenBank/DDBJ whole genome shotgun (WGS) entry which is preliminary data.</text>
</comment>
<proteinExistence type="predicted"/>
<dbReference type="InterPro" id="IPR000192">
    <property type="entry name" value="Aminotrans_V_dom"/>
</dbReference>
<dbReference type="AlphaFoldDB" id="A0A2H0YTG4"/>
<organism evidence="3 4">
    <name type="scientific">Candidatus Kerfeldbacteria bacterium CG08_land_8_20_14_0_20_42_7</name>
    <dbReference type="NCBI Taxonomy" id="2014245"/>
    <lineage>
        <taxon>Bacteria</taxon>
        <taxon>Candidatus Kerfeldiibacteriota</taxon>
    </lineage>
</organism>
<dbReference type="EMBL" id="PEXV01000049">
    <property type="protein sequence ID" value="PIS41785.1"/>
    <property type="molecule type" value="Genomic_DNA"/>
</dbReference>
<evidence type="ECO:0000313" key="4">
    <source>
        <dbReference type="Proteomes" id="UP000228711"/>
    </source>
</evidence>
<evidence type="ECO:0000313" key="3">
    <source>
        <dbReference type="EMBL" id="PIS41785.1"/>
    </source>
</evidence>
<dbReference type="PANTHER" id="PTHR43586:SF8">
    <property type="entry name" value="CYSTEINE DESULFURASE 1, CHLOROPLASTIC"/>
    <property type="match status" value="1"/>
</dbReference>
<accession>A0A2H0YTG4</accession>
<evidence type="ECO:0000256" key="1">
    <source>
        <dbReference type="ARBA" id="ARBA00022898"/>
    </source>
</evidence>
<feature type="domain" description="Aminotransferase class V" evidence="2">
    <location>
        <begin position="2"/>
        <end position="242"/>
    </location>
</feature>
<dbReference type="SUPFAM" id="SSF53383">
    <property type="entry name" value="PLP-dependent transferases"/>
    <property type="match status" value="1"/>
</dbReference>
<dbReference type="InterPro" id="IPR015421">
    <property type="entry name" value="PyrdxlP-dep_Trfase_major"/>
</dbReference>
<dbReference type="Pfam" id="PF00266">
    <property type="entry name" value="Aminotran_5"/>
    <property type="match status" value="1"/>
</dbReference>
<keyword evidence="1" id="KW-0663">Pyridoxal phosphate</keyword>
<dbReference type="InterPro" id="IPR015424">
    <property type="entry name" value="PyrdxlP-dep_Trfase"/>
</dbReference>
<dbReference type="Proteomes" id="UP000228711">
    <property type="component" value="Unassembled WGS sequence"/>
</dbReference>